<dbReference type="PANTHER" id="PTHR37612:SF20">
    <property type="entry name" value="PER-HEXAMER REPEAT PROTEIN 5-RELATED"/>
    <property type="match status" value="1"/>
</dbReference>
<reference evidence="7" key="1">
    <citation type="journal article" date="2020" name="bioRxiv">
        <title>Comparative genomics of Chlamydomonas.</title>
        <authorList>
            <person name="Craig R.J."/>
            <person name="Hasan A.R."/>
            <person name="Ness R.W."/>
            <person name="Keightley P.D."/>
        </authorList>
    </citation>
    <scope>NUCLEOTIDE SEQUENCE</scope>
    <source>
        <strain evidence="7">SAG 7.73</strain>
    </source>
</reference>
<keyword evidence="1" id="KW-0479">Metal-binding</keyword>
<evidence type="ECO:0000259" key="6">
    <source>
        <dbReference type="PROSITE" id="PS50865"/>
    </source>
</evidence>
<feature type="region of interest" description="Disordered" evidence="5">
    <location>
        <begin position="1003"/>
        <end position="1023"/>
    </location>
</feature>
<keyword evidence="8" id="KW-1185">Reference proteome</keyword>
<feature type="region of interest" description="Disordered" evidence="5">
    <location>
        <begin position="700"/>
        <end position="727"/>
    </location>
</feature>
<keyword evidence="3" id="KW-0862">Zinc</keyword>
<feature type="region of interest" description="Disordered" evidence="5">
    <location>
        <begin position="282"/>
        <end position="310"/>
    </location>
</feature>
<comment type="caution">
    <text evidence="7">The sequence shown here is derived from an EMBL/GenBank/DDBJ whole genome shotgun (WGS) entry which is preliminary data.</text>
</comment>
<proteinExistence type="predicted"/>
<feature type="compositionally biased region" description="Basic and acidic residues" evidence="5">
    <location>
        <begin position="1003"/>
        <end position="1016"/>
    </location>
</feature>
<evidence type="ECO:0000256" key="4">
    <source>
        <dbReference type="PROSITE-ProRule" id="PRU00134"/>
    </source>
</evidence>
<dbReference type="PROSITE" id="PS50865">
    <property type="entry name" value="ZF_MYND_2"/>
    <property type="match status" value="1"/>
</dbReference>
<sequence length="1461" mass="148012">MAARSPLAAAQLRRLGRLLAELEANLPAALAAYRLGRHGDVDGLARLLLPLRQLAAFTEPIKNEHAAARILASSAFPGLLQLLAYAAQSAIAAGFPTTELPATGGAPRPGGSSSSGAPRRSGRAAAAAAADYVDRLEREAVHLRALEAATQVVGMCLLTASGCGDGATAAPPLAPAQDAVATRGAAALLRMRALRWPGALAARALEALEAFQAASPPPAWAAAADASSDGAGSGDSVQLPPAAVAAAHAEMAIRAFTNNYMYRACLMASGLSEMAIQHGYLERSSSSGSGSSSSRSSSGRQQTRHRPRDDLPTLLLAEAAGSGFFEQAARLVLRQAEGLGRRRLLQPHLMAHVEAHKRSGYCHCHQTEAAAAAGGSESHATDLRAVLISNLCRSAQGLHAQQRRRHYSKSNGGDLITAATSRVADGGGSGSGGGRVVGAVGASGPPPVPPPPPLWADCMHVLTLAEAVAGLAAAGFGGGVRGTWGLPPELVAGLPVLGLDARGMDIELGPLLKQLSQQQQHPQQHGGDVDGGGGTVRVLGLSDQPFRLLAAVVDEQLLMASERLLGVGAAAEVLADTCGAAEAALQGMRMAARPCGGRVVGGGSNGGGGCSSNDGGCGSSGLQQELRAWRLPVGRRALAMLCLRVADLAAAGHGAANGAAAHVSNRNRVVLLRLRPHHLWRVGTRALVQARHLLLLPPGIDGRRRKLQPQQPAEERAAGSAAGGGAATAAGRPAAAAAAAATSVGGSGSGSSSGVGSGSGGYPLLPAAWWRSLAALLHVHVPLRVAAASDDEPGSWVYHGDGSTSDASPNARGPAAGGEAAPAGQAHVWLADALRLEGMPDIVLPLQLPPGLAVALRAGLVPAVEAALRRADGTGAAAALADALLQSGWLARDGISCSWPLLQQLLAFAPPAASAALVTSLGKRLQLALDQAEEAAAVAAAVGGGGSIRYAVLTTPVLMLARQLATAPPVMVIVDLDVGCFLSNGAELESRVEAAMASTSMDRVHELTSAERRRQEAAGSPTAAARRQRWAQVRLLLSHALHRWLPPLARFVQQLPGAELSRLVSMEQQWCSRPAGNKFTGFPGLHVAYDCVARALVWIRPPLTALAAAEAVAAARAHALSAARIADGDGSAGSGGSRSSSSSSGAVAAREAELAAATAELASWRQLLFAEVDVVAVIGAGIRMVLQLCSRALHTPLPGLAATTRGDADGGGGGIAGADVPAVCSLVTLLQDALRTACQAAPTEMAAVLLAAAADAAAGPEAAAASAAASPWNPRMLQQLAYADWARQPGMFSSEDVAGGMEAANRHNVEGLREFARAHGVAAARAGFDGGPAARYCRIAGEAVPGLDRWTPVSPLAVRQGAPAAARPAVAAAGSGSSHPSGAAAASPGWGPAAELLPPLRCCANPRCTNLAAAVGADSDADLPLHSCSGCRGAAEYCSKGCQTAHWRAGHREACAALRDR</sequence>
<evidence type="ECO:0000313" key="7">
    <source>
        <dbReference type="EMBL" id="KAG2426265.1"/>
    </source>
</evidence>
<dbReference type="Proteomes" id="UP000650467">
    <property type="component" value="Unassembled WGS sequence"/>
</dbReference>
<protein>
    <recommendedName>
        <fullName evidence="6">MYND-type domain-containing protein</fullName>
    </recommendedName>
</protein>
<dbReference type="GO" id="GO:0008270">
    <property type="term" value="F:zinc ion binding"/>
    <property type="evidence" value="ECO:0007669"/>
    <property type="project" value="UniProtKB-KW"/>
</dbReference>
<name>A0A835VSL3_CHLIN</name>
<dbReference type="Gene3D" id="6.10.140.2220">
    <property type="match status" value="1"/>
</dbReference>
<keyword evidence="2 4" id="KW-0863">Zinc-finger</keyword>
<dbReference type="Pfam" id="PF01753">
    <property type="entry name" value="zf-MYND"/>
    <property type="match status" value="1"/>
</dbReference>
<evidence type="ECO:0000256" key="5">
    <source>
        <dbReference type="SAM" id="MobiDB-lite"/>
    </source>
</evidence>
<organism evidence="7 8">
    <name type="scientific">Chlamydomonas incerta</name>
    <dbReference type="NCBI Taxonomy" id="51695"/>
    <lineage>
        <taxon>Eukaryota</taxon>
        <taxon>Viridiplantae</taxon>
        <taxon>Chlorophyta</taxon>
        <taxon>core chlorophytes</taxon>
        <taxon>Chlorophyceae</taxon>
        <taxon>CS clade</taxon>
        <taxon>Chlamydomonadales</taxon>
        <taxon>Chlamydomonadaceae</taxon>
        <taxon>Chlamydomonas</taxon>
    </lineage>
</organism>
<dbReference type="InterPro" id="IPR002893">
    <property type="entry name" value="Znf_MYND"/>
</dbReference>
<dbReference type="EMBL" id="JAEHOC010000048">
    <property type="protein sequence ID" value="KAG2426265.1"/>
    <property type="molecule type" value="Genomic_DNA"/>
</dbReference>
<feature type="region of interest" description="Disordered" evidence="5">
    <location>
        <begin position="792"/>
        <end position="819"/>
    </location>
</feature>
<feature type="compositionally biased region" description="Low complexity" evidence="5">
    <location>
        <begin position="809"/>
        <end position="819"/>
    </location>
</feature>
<evidence type="ECO:0000313" key="8">
    <source>
        <dbReference type="Proteomes" id="UP000650467"/>
    </source>
</evidence>
<evidence type="ECO:0000256" key="1">
    <source>
        <dbReference type="ARBA" id="ARBA00022723"/>
    </source>
</evidence>
<feature type="region of interest" description="Disordered" evidence="5">
    <location>
        <begin position="1369"/>
        <end position="1389"/>
    </location>
</feature>
<feature type="compositionally biased region" description="Low complexity" evidence="5">
    <location>
        <begin position="283"/>
        <end position="300"/>
    </location>
</feature>
<dbReference type="SUPFAM" id="SSF144232">
    <property type="entry name" value="HIT/MYND zinc finger-like"/>
    <property type="match status" value="1"/>
</dbReference>
<gene>
    <name evidence="7" type="ORF">HXX76_013023</name>
</gene>
<feature type="domain" description="MYND-type" evidence="6">
    <location>
        <begin position="1405"/>
        <end position="1455"/>
    </location>
</feature>
<evidence type="ECO:0000256" key="3">
    <source>
        <dbReference type="ARBA" id="ARBA00022833"/>
    </source>
</evidence>
<dbReference type="OrthoDB" id="551166at2759"/>
<accession>A0A835VSL3</accession>
<dbReference type="InterPro" id="IPR052258">
    <property type="entry name" value="Diverse_Func_Domain-Protein"/>
</dbReference>
<dbReference type="PANTHER" id="PTHR37612">
    <property type="entry name" value="FIBROIN HEAVY CHAIN FIB-H LIKE PROTEIN"/>
    <property type="match status" value="1"/>
</dbReference>
<evidence type="ECO:0000256" key="2">
    <source>
        <dbReference type="ARBA" id="ARBA00022771"/>
    </source>
</evidence>
<feature type="region of interest" description="Disordered" evidence="5">
    <location>
        <begin position="101"/>
        <end position="121"/>
    </location>
</feature>